<organism evidence="2 3">
    <name type="scientific">Azospirillum oleiclasticum</name>
    <dbReference type="NCBI Taxonomy" id="2735135"/>
    <lineage>
        <taxon>Bacteria</taxon>
        <taxon>Pseudomonadati</taxon>
        <taxon>Pseudomonadota</taxon>
        <taxon>Alphaproteobacteria</taxon>
        <taxon>Rhodospirillales</taxon>
        <taxon>Azospirillaceae</taxon>
        <taxon>Azospirillum</taxon>
    </lineage>
</organism>
<keyword evidence="3" id="KW-1185">Reference proteome</keyword>
<dbReference type="RefSeq" id="WP_180284160.1">
    <property type="nucleotide sequence ID" value="NZ_JABFDB010000016.1"/>
</dbReference>
<evidence type="ECO:0000259" key="1">
    <source>
        <dbReference type="Pfam" id="PF13470"/>
    </source>
</evidence>
<dbReference type="InterPro" id="IPR002716">
    <property type="entry name" value="PIN_dom"/>
</dbReference>
<gene>
    <name evidence="2" type="ORF">HND93_22020</name>
</gene>
<dbReference type="Proteomes" id="UP000584642">
    <property type="component" value="Unassembled WGS sequence"/>
</dbReference>
<sequence length="169" mass="18501">MTPTHPPAALLDACVLFGPPLRALLVALAQAGLFRALWTDDIVRECETALRRHSGGGIHLDRALPGGRIDGYDHLVPGLSLPDPDDRHVLAAAVAAGAHTIVTWNRRDFPAAALRPYGITALDPDSFILHLITSDRFAVLETMRQHRATLRAERLFRTAKALTPWLDQP</sequence>
<evidence type="ECO:0000313" key="3">
    <source>
        <dbReference type="Proteomes" id="UP000584642"/>
    </source>
</evidence>
<reference evidence="2 3" key="1">
    <citation type="submission" date="2020-05" db="EMBL/GenBank/DDBJ databases">
        <title>Azospirillum oleiclasticum sp. nov, a nitrogen-fixing and heavy crude oil-emulsifying bacterium isolated from the crude oil of Yumen Oilfield.</title>
        <authorList>
            <person name="Wu D."/>
            <person name="Cai M."/>
            <person name="Zhang X."/>
        </authorList>
    </citation>
    <scope>NUCLEOTIDE SEQUENCE [LARGE SCALE GENOMIC DNA]</scope>
    <source>
        <strain evidence="2 3">ROY-1-1-2</strain>
    </source>
</reference>
<protein>
    <submittedName>
        <fullName evidence="2">PIN domain-containing protein</fullName>
    </submittedName>
</protein>
<accession>A0ABX2TH05</accession>
<proteinExistence type="predicted"/>
<dbReference type="Pfam" id="PF13470">
    <property type="entry name" value="PIN_3"/>
    <property type="match status" value="1"/>
</dbReference>
<name>A0ABX2TH05_9PROT</name>
<dbReference type="EMBL" id="JABFDB010000016">
    <property type="protein sequence ID" value="NYZ22398.1"/>
    <property type="molecule type" value="Genomic_DNA"/>
</dbReference>
<feature type="domain" description="PIN" evidence="1">
    <location>
        <begin position="11"/>
        <end position="107"/>
    </location>
</feature>
<evidence type="ECO:0000313" key="2">
    <source>
        <dbReference type="EMBL" id="NYZ22398.1"/>
    </source>
</evidence>
<comment type="caution">
    <text evidence="2">The sequence shown here is derived from an EMBL/GenBank/DDBJ whole genome shotgun (WGS) entry which is preliminary data.</text>
</comment>